<gene>
    <name evidence="2" type="ORF">SPRG_04309</name>
</gene>
<evidence type="ECO:0000259" key="1">
    <source>
        <dbReference type="Pfam" id="PF00149"/>
    </source>
</evidence>
<evidence type="ECO:0000313" key="2">
    <source>
        <dbReference type="EMBL" id="KDO31170.1"/>
    </source>
</evidence>
<dbReference type="GO" id="GO:0006798">
    <property type="term" value="P:polyphosphate catabolic process"/>
    <property type="evidence" value="ECO:0007669"/>
    <property type="project" value="TreeGrafter"/>
</dbReference>
<dbReference type="GeneID" id="24126762"/>
<proteinExistence type="predicted"/>
<dbReference type="OMA" id="WVVYGHT"/>
<dbReference type="RefSeq" id="XP_012198292.1">
    <property type="nucleotide sequence ID" value="XM_012342902.1"/>
</dbReference>
<dbReference type="EMBL" id="KK583199">
    <property type="protein sequence ID" value="KDO31170.1"/>
    <property type="molecule type" value="Genomic_DNA"/>
</dbReference>
<dbReference type="OrthoDB" id="10267127at2759"/>
<dbReference type="PANTHER" id="PTHR42850">
    <property type="entry name" value="METALLOPHOSPHOESTERASE"/>
    <property type="match status" value="1"/>
</dbReference>
<dbReference type="GO" id="GO:0016791">
    <property type="term" value="F:phosphatase activity"/>
    <property type="evidence" value="ECO:0007669"/>
    <property type="project" value="TreeGrafter"/>
</dbReference>
<dbReference type="Gene3D" id="3.60.21.10">
    <property type="match status" value="1"/>
</dbReference>
<dbReference type="CDD" id="cd00144">
    <property type="entry name" value="MPP_PPP_family"/>
    <property type="match status" value="1"/>
</dbReference>
<keyword evidence="3" id="KW-1185">Reference proteome</keyword>
<reference evidence="2 3" key="1">
    <citation type="journal article" date="2013" name="PLoS Genet.">
        <title>Distinctive expansion of potential virulence genes in the genome of the oomycete fish pathogen Saprolegnia parasitica.</title>
        <authorList>
            <person name="Jiang R.H."/>
            <person name="de Bruijn I."/>
            <person name="Haas B.J."/>
            <person name="Belmonte R."/>
            <person name="Lobach L."/>
            <person name="Christie J."/>
            <person name="van den Ackerveken G."/>
            <person name="Bottin A."/>
            <person name="Bulone V."/>
            <person name="Diaz-Moreno S.M."/>
            <person name="Dumas B."/>
            <person name="Fan L."/>
            <person name="Gaulin E."/>
            <person name="Govers F."/>
            <person name="Grenville-Briggs L.J."/>
            <person name="Horner N.R."/>
            <person name="Levin J.Z."/>
            <person name="Mammella M."/>
            <person name="Meijer H.J."/>
            <person name="Morris P."/>
            <person name="Nusbaum C."/>
            <person name="Oome S."/>
            <person name="Phillips A.J."/>
            <person name="van Rooyen D."/>
            <person name="Rzeszutek E."/>
            <person name="Saraiva M."/>
            <person name="Secombes C.J."/>
            <person name="Seidl M.F."/>
            <person name="Snel B."/>
            <person name="Stassen J.H."/>
            <person name="Sykes S."/>
            <person name="Tripathy S."/>
            <person name="van den Berg H."/>
            <person name="Vega-Arreguin J.C."/>
            <person name="Wawra S."/>
            <person name="Young S.K."/>
            <person name="Zeng Q."/>
            <person name="Dieguez-Uribeondo J."/>
            <person name="Russ C."/>
            <person name="Tyler B.M."/>
            <person name="van West P."/>
        </authorList>
    </citation>
    <scope>NUCLEOTIDE SEQUENCE [LARGE SCALE GENOMIC DNA]</scope>
    <source>
        <strain evidence="2 3">CBS 223.65</strain>
    </source>
</reference>
<dbReference type="InterPro" id="IPR029052">
    <property type="entry name" value="Metallo-depent_PP-like"/>
</dbReference>
<feature type="domain" description="Calcineurin-like phosphoesterase" evidence="1">
    <location>
        <begin position="28"/>
        <end position="210"/>
    </location>
</feature>
<dbReference type="SUPFAM" id="SSF56300">
    <property type="entry name" value="Metallo-dependent phosphatases"/>
    <property type="match status" value="1"/>
</dbReference>
<evidence type="ECO:0000313" key="3">
    <source>
        <dbReference type="Proteomes" id="UP000030745"/>
    </source>
</evidence>
<organism evidence="2 3">
    <name type="scientific">Saprolegnia parasitica (strain CBS 223.65)</name>
    <dbReference type="NCBI Taxonomy" id="695850"/>
    <lineage>
        <taxon>Eukaryota</taxon>
        <taxon>Sar</taxon>
        <taxon>Stramenopiles</taxon>
        <taxon>Oomycota</taxon>
        <taxon>Saprolegniomycetes</taxon>
        <taxon>Saprolegniales</taxon>
        <taxon>Saprolegniaceae</taxon>
        <taxon>Saprolegnia</taxon>
    </lineage>
</organism>
<dbReference type="GO" id="GO:0005737">
    <property type="term" value="C:cytoplasm"/>
    <property type="evidence" value="ECO:0007669"/>
    <property type="project" value="TreeGrafter"/>
</dbReference>
<dbReference type="Proteomes" id="UP000030745">
    <property type="component" value="Unassembled WGS sequence"/>
</dbReference>
<dbReference type="KEGG" id="spar:SPRG_04309"/>
<dbReference type="STRING" id="695850.A0A067CPP3"/>
<accession>A0A067CPP3</accession>
<dbReference type="InterPro" id="IPR004843">
    <property type="entry name" value="Calcineurin-like_PHP"/>
</dbReference>
<name>A0A067CPP3_SAPPC</name>
<dbReference type="VEuPathDB" id="FungiDB:SPRG_04309"/>
<dbReference type="PANTHER" id="PTHR42850:SF4">
    <property type="entry name" value="ZINC-DEPENDENT ENDOPOLYPHOSPHATASE"/>
    <property type="match status" value="1"/>
</dbReference>
<dbReference type="GO" id="GO:0000298">
    <property type="term" value="F:endopolyphosphatase activity"/>
    <property type="evidence" value="ECO:0007669"/>
    <property type="project" value="TreeGrafter"/>
</dbReference>
<protein>
    <recommendedName>
        <fullName evidence="1">Calcineurin-like phosphoesterase domain-containing protein</fullName>
    </recommendedName>
</protein>
<dbReference type="Pfam" id="PF00149">
    <property type="entry name" value="Metallophos"/>
    <property type="match status" value="1"/>
</dbReference>
<dbReference type="AlphaFoldDB" id="A0A067CPP3"/>
<dbReference type="InterPro" id="IPR050126">
    <property type="entry name" value="Ap4A_hydrolase"/>
</dbReference>
<sequence>MAARLPAHPDVALPRTLHATHHVPTGARVVIVGDVHGCLDEVHLLLAACAFSPDRDVLIFVGDLVNKGPQSAQAVRFVRTTGALCVRGNHDDAALSAYYGRQTGTPETAAAAFDTRYDYVADLSPDDIAFLENLPFSIALPELDTLVVHAGVVPNVALEEQLPKDLYKMRYLIPPSSAGEAWAASEAKPETGGLWAPQYKGPPFIVFGHDAKAGLQECAHALGLDTGCCYGRELSAVILPERRVVSVPALKMHCVPNLPPRPTHL</sequence>